<dbReference type="OrthoDB" id="1071350at2"/>
<comment type="caution">
    <text evidence="1">The sequence shown here is derived from an EMBL/GenBank/DDBJ whole genome shotgun (WGS) entry which is preliminary data.</text>
</comment>
<dbReference type="AlphaFoldDB" id="A0A0E9MXE0"/>
<organism evidence="1 2">
    <name type="scientific">Flavihumibacter petaseus NBRC 106054</name>
    <dbReference type="NCBI Taxonomy" id="1220578"/>
    <lineage>
        <taxon>Bacteria</taxon>
        <taxon>Pseudomonadati</taxon>
        <taxon>Bacteroidota</taxon>
        <taxon>Chitinophagia</taxon>
        <taxon>Chitinophagales</taxon>
        <taxon>Chitinophagaceae</taxon>
        <taxon>Flavihumibacter</taxon>
    </lineage>
</organism>
<proteinExistence type="predicted"/>
<evidence type="ECO:0000313" key="1">
    <source>
        <dbReference type="EMBL" id="GAO42086.1"/>
    </source>
</evidence>
<reference evidence="1 2" key="1">
    <citation type="submission" date="2015-04" db="EMBL/GenBank/DDBJ databases">
        <title>Whole genome shotgun sequence of Flavihumibacter petaseus NBRC 106054.</title>
        <authorList>
            <person name="Miyazawa S."/>
            <person name="Hosoyama A."/>
            <person name="Hashimoto M."/>
            <person name="Noguchi M."/>
            <person name="Tsuchikane K."/>
            <person name="Ohji S."/>
            <person name="Yamazoe A."/>
            <person name="Ichikawa N."/>
            <person name="Kimura A."/>
            <person name="Fujita N."/>
        </authorList>
    </citation>
    <scope>NUCLEOTIDE SEQUENCE [LARGE SCALE GENOMIC DNA]</scope>
    <source>
        <strain evidence="1 2">NBRC 106054</strain>
    </source>
</reference>
<gene>
    <name evidence="1" type="ORF">FPE01S_01_10990</name>
</gene>
<protein>
    <recommendedName>
        <fullName evidence="3">Beta-ketoacyl synthase N-terminal domain-containing protein</fullName>
    </recommendedName>
</protein>
<keyword evidence="2" id="KW-1185">Reference proteome</keyword>
<sequence length="210" mass="23326">MPESDTYIQAACRINAKGVWVNSGQLPLEFSGTLTDQLQALYRHLSPGYPKWYKMDRLSQLGVLAAELIMRNAPYGETAPFGRAIVLQNSHSSLDTDLRFAGQLKDLPSPAVFVYTLPNIVTGEISIRFGCKGEQAFFLAAKPDWTTIYQYTKTLFREGNTEFCLTGWLNLYGSSMEAILFAVGNRPGTAGTIAFTPENLLQYYEQGSVN</sequence>
<dbReference type="InterPro" id="IPR016039">
    <property type="entry name" value="Thiolase-like"/>
</dbReference>
<dbReference type="EMBL" id="BBWV01000001">
    <property type="protein sequence ID" value="GAO42086.1"/>
    <property type="molecule type" value="Genomic_DNA"/>
</dbReference>
<evidence type="ECO:0008006" key="3">
    <source>
        <dbReference type="Google" id="ProtNLM"/>
    </source>
</evidence>
<accession>A0A0E9MXE0</accession>
<name>A0A0E9MXE0_9BACT</name>
<dbReference type="RefSeq" id="WP_052955533.1">
    <property type="nucleotide sequence ID" value="NZ_BBWV01000001.1"/>
</dbReference>
<dbReference type="Proteomes" id="UP000033121">
    <property type="component" value="Unassembled WGS sequence"/>
</dbReference>
<dbReference type="STRING" id="1220578.FPE01S_01_10990"/>
<evidence type="ECO:0000313" key="2">
    <source>
        <dbReference type="Proteomes" id="UP000033121"/>
    </source>
</evidence>
<dbReference type="GO" id="GO:0016746">
    <property type="term" value="F:acyltransferase activity"/>
    <property type="evidence" value="ECO:0007669"/>
    <property type="project" value="InterPro"/>
</dbReference>
<dbReference type="SUPFAM" id="SSF53901">
    <property type="entry name" value="Thiolase-like"/>
    <property type="match status" value="1"/>
</dbReference>